<proteinExistence type="inferred from homology"/>
<accession>S4RG68</accession>
<evidence type="ECO:0000256" key="5">
    <source>
        <dbReference type="ARBA" id="ARBA00023004"/>
    </source>
</evidence>
<feature type="signal peptide" evidence="7">
    <location>
        <begin position="1"/>
        <end position="34"/>
    </location>
</feature>
<evidence type="ECO:0000256" key="6">
    <source>
        <dbReference type="ARBA" id="ARBA00038357"/>
    </source>
</evidence>
<comment type="subcellular location">
    <subcellularLocation>
        <location evidence="1">Endoplasmic reticulum</location>
    </subcellularLocation>
</comment>
<dbReference type="PANTHER" id="PTHR10281:SF72">
    <property type="entry name" value="NEUDESIN"/>
    <property type="match status" value="1"/>
</dbReference>
<sequence length="171" mass="18299">SVGAHRGSSHPWGSGRGVFAVLALSLVAVAATTAAPGQQEEPVRLFTDADIAEYNGDDPEKPIYMAVNGVVFDVSTGKGYYGKGASYNALAGRDSTRAVAKMSLAPEDLISDTSGLTQDQLESLERVFSGVYKAKYPIVGYMAYRLLLADGSPNPDFHPEELKETEPREEL</sequence>
<comment type="similarity">
    <text evidence="6">Belongs to the cytochrome b5 family. MAPR subfamily.</text>
</comment>
<dbReference type="PANTHER" id="PTHR10281">
    <property type="entry name" value="MEMBRANE-ASSOCIATED PROGESTERONE RECEPTOR COMPONENT-RELATED"/>
    <property type="match status" value="1"/>
</dbReference>
<dbReference type="SUPFAM" id="SSF55856">
    <property type="entry name" value="Cytochrome b5-like heme/steroid binding domain"/>
    <property type="match status" value="1"/>
</dbReference>
<keyword evidence="4" id="KW-0256">Endoplasmic reticulum</keyword>
<evidence type="ECO:0000256" key="1">
    <source>
        <dbReference type="ARBA" id="ARBA00004240"/>
    </source>
</evidence>
<dbReference type="GO" id="GO:0016020">
    <property type="term" value="C:membrane"/>
    <property type="evidence" value="ECO:0007669"/>
    <property type="project" value="TreeGrafter"/>
</dbReference>
<dbReference type="Gene3D" id="3.10.120.10">
    <property type="entry name" value="Cytochrome b5-like heme/steroid binding domain"/>
    <property type="match status" value="1"/>
</dbReference>
<dbReference type="SMART" id="SM01117">
    <property type="entry name" value="Cyt-b5"/>
    <property type="match status" value="1"/>
</dbReference>
<evidence type="ECO:0000313" key="9">
    <source>
        <dbReference type="Ensembl" id="ENSPMAP00000004200.1"/>
    </source>
</evidence>
<dbReference type="AlphaFoldDB" id="S4RG68"/>
<organism evidence="9">
    <name type="scientific">Petromyzon marinus</name>
    <name type="common">Sea lamprey</name>
    <dbReference type="NCBI Taxonomy" id="7757"/>
    <lineage>
        <taxon>Eukaryota</taxon>
        <taxon>Metazoa</taxon>
        <taxon>Chordata</taxon>
        <taxon>Craniata</taxon>
        <taxon>Vertebrata</taxon>
        <taxon>Cyclostomata</taxon>
        <taxon>Hyperoartia</taxon>
        <taxon>Petromyzontiformes</taxon>
        <taxon>Petromyzontidae</taxon>
        <taxon>Petromyzon</taxon>
    </lineage>
</organism>
<dbReference type="Pfam" id="PF00173">
    <property type="entry name" value="Cyt-b5"/>
    <property type="match status" value="1"/>
</dbReference>
<dbReference type="Ensembl" id="ENSPMAT00000004217.1">
    <property type="protein sequence ID" value="ENSPMAP00000004200.1"/>
    <property type="gene ID" value="ENSPMAG00000003843.1"/>
</dbReference>
<evidence type="ECO:0000256" key="7">
    <source>
        <dbReference type="SAM" id="SignalP"/>
    </source>
</evidence>
<dbReference type="STRING" id="7757.ENSPMAP00000004200"/>
<evidence type="ECO:0000259" key="8">
    <source>
        <dbReference type="SMART" id="SM01117"/>
    </source>
</evidence>
<dbReference type="InterPro" id="IPR050577">
    <property type="entry name" value="MAPR/NEUFC/NENF-like"/>
</dbReference>
<evidence type="ECO:0000256" key="3">
    <source>
        <dbReference type="ARBA" id="ARBA00022723"/>
    </source>
</evidence>
<dbReference type="HOGENOM" id="CLU_134788_0_0_1"/>
<feature type="domain" description="Cytochrome b5 heme-binding" evidence="8">
    <location>
        <begin position="46"/>
        <end position="143"/>
    </location>
</feature>
<evidence type="ECO:0000256" key="4">
    <source>
        <dbReference type="ARBA" id="ARBA00022824"/>
    </source>
</evidence>
<keyword evidence="5" id="KW-0408">Iron</keyword>
<evidence type="ECO:0000256" key="2">
    <source>
        <dbReference type="ARBA" id="ARBA00022617"/>
    </source>
</evidence>
<keyword evidence="3" id="KW-0479">Metal-binding</keyword>
<dbReference type="InterPro" id="IPR001199">
    <property type="entry name" value="Cyt_B5-like_heme/steroid-bd"/>
</dbReference>
<protein>
    <submittedName>
        <fullName evidence="9">Neudesin neurotrophic factor</fullName>
    </submittedName>
</protein>
<feature type="chain" id="PRO_5004532441" evidence="7">
    <location>
        <begin position="35"/>
        <end position="171"/>
    </location>
</feature>
<dbReference type="InterPro" id="IPR036400">
    <property type="entry name" value="Cyt_B5-like_heme/steroid_sf"/>
</dbReference>
<reference evidence="9" key="1">
    <citation type="submission" date="2025-08" db="UniProtKB">
        <authorList>
            <consortium name="Ensembl"/>
        </authorList>
    </citation>
    <scope>IDENTIFICATION</scope>
</reference>
<dbReference type="GeneTree" id="ENSGT00940000162504"/>
<dbReference type="GO" id="GO:0046872">
    <property type="term" value="F:metal ion binding"/>
    <property type="evidence" value="ECO:0007669"/>
    <property type="project" value="UniProtKB-KW"/>
</dbReference>
<name>S4RG68_PETMA</name>
<keyword evidence="7" id="KW-0732">Signal</keyword>
<reference evidence="9" key="2">
    <citation type="submission" date="2025-09" db="UniProtKB">
        <authorList>
            <consortium name="Ensembl"/>
        </authorList>
    </citation>
    <scope>IDENTIFICATION</scope>
</reference>
<keyword evidence="2" id="KW-0349">Heme</keyword>
<dbReference type="GO" id="GO:0005783">
    <property type="term" value="C:endoplasmic reticulum"/>
    <property type="evidence" value="ECO:0007669"/>
    <property type="project" value="UniProtKB-SubCell"/>
</dbReference>